<sequence length="362" mass="39856">MEGGGKQFGENYVGELARRRGEIAFRTSGLPKKTRRSSEVIFKPPPSVTRPHGDVDLIKRYSLGFGFPADSTSRRIKIPTRTSLVDSPAPNKHQLRLDSADSAGNPTPDCLASKIPLNRKSKEPHQSRPSDFHNNWQRENQTAKEKRESGHLRNLTELNGRPPQPFPAGGTRPLENRGKCEKYRKKPTLNGDFAGEKEFLIETNGLRTGESVASFKLPSNSKDSDATSLDQGSAFKTGKVSDTDSGIASPLSPGSVYGFLGHLDKVNGFPRKHPIGPAGREEAFQKNCCCSGERAQHSWGIAGRVTFSYEFASCDVPGSIRQLCRSMGYQHVKNPIRSGSLCFHFEFGFIFKPPIQTEAVPL</sequence>
<dbReference type="Proteomes" id="UP001153712">
    <property type="component" value="Chromosome 12"/>
</dbReference>
<evidence type="ECO:0000256" key="1">
    <source>
        <dbReference type="SAM" id="MobiDB-lite"/>
    </source>
</evidence>
<protein>
    <submittedName>
        <fullName evidence="2">Uncharacterized protein</fullName>
    </submittedName>
</protein>
<feature type="region of interest" description="Disordered" evidence="1">
    <location>
        <begin position="217"/>
        <end position="246"/>
    </location>
</feature>
<reference evidence="2" key="1">
    <citation type="submission" date="2022-01" db="EMBL/GenBank/DDBJ databases">
        <authorList>
            <person name="King R."/>
        </authorList>
    </citation>
    <scope>NUCLEOTIDE SEQUENCE</scope>
</reference>
<proteinExistence type="predicted"/>
<feature type="compositionally biased region" description="Basic and acidic residues" evidence="1">
    <location>
        <begin position="141"/>
        <end position="151"/>
    </location>
</feature>
<dbReference type="EMBL" id="OU900105">
    <property type="protein sequence ID" value="CAH1161372.1"/>
    <property type="molecule type" value="Genomic_DNA"/>
</dbReference>
<feature type="compositionally biased region" description="Basic and acidic residues" evidence="1">
    <location>
        <begin position="120"/>
        <end position="131"/>
    </location>
</feature>
<dbReference type="OrthoDB" id="6784348at2759"/>
<gene>
    <name evidence="2" type="ORF">PHYEVI_LOCUS3012</name>
</gene>
<feature type="region of interest" description="Disordered" evidence="1">
    <location>
        <begin position="81"/>
        <end position="177"/>
    </location>
</feature>
<feature type="region of interest" description="Disordered" evidence="1">
    <location>
        <begin position="26"/>
        <end position="53"/>
    </location>
</feature>
<organism evidence="2 3">
    <name type="scientific">Phyllotreta striolata</name>
    <name type="common">Striped flea beetle</name>
    <name type="synonym">Crioceris striolata</name>
    <dbReference type="NCBI Taxonomy" id="444603"/>
    <lineage>
        <taxon>Eukaryota</taxon>
        <taxon>Metazoa</taxon>
        <taxon>Ecdysozoa</taxon>
        <taxon>Arthropoda</taxon>
        <taxon>Hexapoda</taxon>
        <taxon>Insecta</taxon>
        <taxon>Pterygota</taxon>
        <taxon>Neoptera</taxon>
        <taxon>Endopterygota</taxon>
        <taxon>Coleoptera</taxon>
        <taxon>Polyphaga</taxon>
        <taxon>Cucujiformia</taxon>
        <taxon>Chrysomeloidea</taxon>
        <taxon>Chrysomelidae</taxon>
        <taxon>Galerucinae</taxon>
        <taxon>Alticini</taxon>
        <taxon>Phyllotreta</taxon>
    </lineage>
</organism>
<feature type="compositionally biased region" description="Polar residues" evidence="1">
    <location>
        <begin position="217"/>
        <end position="231"/>
    </location>
</feature>
<accession>A0A9P0GVD2</accession>
<dbReference type="AlphaFoldDB" id="A0A9P0GVD2"/>
<evidence type="ECO:0000313" key="3">
    <source>
        <dbReference type="Proteomes" id="UP001153712"/>
    </source>
</evidence>
<name>A0A9P0GVD2_PHYSR</name>
<keyword evidence="3" id="KW-1185">Reference proteome</keyword>
<evidence type="ECO:0000313" key="2">
    <source>
        <dbReference type="EMBL" id="CAH1161372.1"/>
    </source>
</evidence>